<feature type="transmembrane region" description="Helical" evidence="8">
    <location>
        <begin position="330"/>
        <end position="348"/>
    </location>
</feature>
<dbReference type="InterPro" id="IPR035952">
    <property type="entry name" value="Rhomboid-like_sf"/>
</dbReference>
<sequence>MSLLRVTGLSQKLASCASTTRATATLRPITFRWGHLSVQTRSQHYKPPRPTRKLPSTAQPQEDPHTVEQRIQYSSAEDHLLEDVAPEHFQWPNVKIRYLRPAIWALIVSGGIFTGLAYLEAKKELKSRKSSGWLEAPQWGMQRRTAPTPTELATQWWGRLDNISKLSCGIIAANSAVHLTSFVAPQFWNALWHTPARNVNYTQFTSMFVHSGPFHLFVNMYATYNFMLPVGYSRAFEGQPYHVLSFFLATGVLSGFAQHWATLITPSKRAIPEIFIKSGGASGALLGILGAFCMEYPHAGLGIMFIPVHFEAQYVLPAVMLFDFIGMVRGYSFAHLSGTLLGVGYCYLDGKDKIWKPLVRFWKQRLQ</sequence>
<dbReference type="AlphaFoldDB" id="A0A7U2I0G7"/>
<feature type="domain" description="Peptidase S54 rhomboid" evidence="9">
    <location>
        <begin position="201"/>
        <end position="349"/>
    </location>
</feature>
<dbReference type="OrthoDB" id="10260614at2759"/>
<comment type="subcellular location">
    <subcellularLocation>
        <location evidence="1">Membrane</location>
        <topology evidence="1">Multi-pass membrane protein</topology>
    </subcellularLocation>
</comment>
<dbReference type="Proteomes" id="UP000663193">
    <property type="component" value="Chromosome 7"/>
</dbReference>
<evidence type="ECO:0000259" key="9">
    <source>
        <dbReference type="Pfam" id="PF01694"/>
    </source>
</evidence>
<evidence type="ECO:0000256" key="2">
    <source>
        <dbReference type="ARBA" id="ARBA00009045"/>
    </source>
</evidence>
<keyword evidence="3 8" id="KW-0812">Transmembrane</keyword>
<accession>A0A7U2I0G7</accession>
<dbReference type="Gene3D" id="1.20.1540.10">
    <property type="entry name" value="Rhomboid-like"/>
    <property type="match status" value="1"/>
</dbReference>
<dbReference type="VEuPathDB" id="FungiDB:JI435_139270"/>
<evidence type="ECO:0000313" key="10">
    <source>
        <dbReference type="EMBL" id="QRC97199.1"/>
    </source>
</evidence>
<dbReference type="EMBL" id="CP069029">
    <property type="protein sequence ID" value="QRC97199.1"/>
    <property type="molecule type" value="Genomic_DNA"/>
</dbReference>
<evidence type="ECO:0000256" key="7">
    <source>
        <dbReference type="SAM" id="MobiDB-lite"/>
    </source>
</evidence>
<dbReference type="GO" id="GO:0016020">
    <property type="term" value="C:membrane"/>
    <property type="evidence" value="ECO:0007669"/>
    <property type="project" value="UniProtKB-SubCell"/>
</dbReference>
<organism evidence="10 11">
    <name type="scientific">Phaeosphaeria nodorum (strain SN15 / ATCC MYA-4574 / FGSC 10173)</name>
    <name type="common">Glume blotch fungus</name>
    <name type="synonym">Parastagonospora nodorum</name>
    <dbReference type="NCBI Taxonomy" id="321614"/>
    <lineage>
        <taxon>Eukaryota</taxon>
        <taxon>Fungi</taxon>
        <taxon>Dikarya</taxon>
        <taxon>Ascomycota</taxon>
        <taxon>Pezizomycotina</taxon>
        <taxon>Dothideomycetes</taxon>
        <taxon>Pleosporomycetidae</taxon>
        <taxon>Pleosporales</taxon>
        <taxon>Pleosporineae</taxon>
        <taxon>Phaeosphaeriaceae</taxon>
        <taxon>Parastagonospora</taxon>
    </lineage>
</organism>
<evidence type="ECO:0000256" key="4">
    <source>
        <dbReference type="ARBA" id="ARBA00022801"/>
    </source>
</evidence>
<feature type="transmembrane region" description="Helical" evidence="8">
    <location>
        <begin position="244"/>
        <end position="263"/>
    </location>
</feature>
<feature type="region of interest" description="Disordered" evidence="7">
    <location>
        <begin position="40"/>
        <end position="64"/>
    </location>
</feature>
<feature type="compositionally biased region" description="Basic residues" evidence="7">
    <location>
        <begin position="43"/>
        <end position="52"/>
    </location>
</feature>
<protein>
    <recommendedName>
        <fullName evidence="9">Peptidase S54 rhomboid domain-containing protein</fullName>
    </recommendedName>
</protein>
<evidence type="ECO:0000256" key="3">
    <source>
        <dbReference type="ARBA" id="ARBA00022692"/>
    </source>
</evidence>
<keyword evidence="11" id="KW-1185">Reference proteome</keyword>
<dbReference type="InterPro" id="IPR022764">
    <property type="entry name" value="Peptidase_S54_rhomboid_dom"/>
</dbReference>
<proteinExistence type="inferred from homology"/>
<keyword evidence="5 8" id="KW-1133">Transmembrane helix</keyword>
<evidence type="ECO:0000256" key="8">
    <source>
        <dbReference type="SAM" id="Phobius"/>
    </source>
</evidence>
<dbReference type="PANTHER" id="PTHR43731">
    <property type="entry name" value="RHOMBOID PROTEASE"/>
    <property type="match status" value="1"/>
</dbReference>
<evidence type="ECO:0000256" key="1">
    <source>
        <dbReference type="ARBA" id="ARBA00004141"/>
    </source>
</evidence>
<dbReference type="GO" id="GO:0004252">
    <property type="term" value="F:serine-type endopeptidase activity"/>
    <property type="evidence" value="ECO:0007669"/>
    <property type="project" value="InterPro"/>
</dbReference>
<gene>
    <name evidence="10" type="ORF">JI435_139270</name>
</gene>
<keyword evidence="4" id="KW-0378">Hydrolase</keyword>
<keyword evidence="6 8" id="KW-0472">Membrane</keyword>
<dbReference type="PANTHER" id="PTHR43731:SF14">
    <property type="entry name" value="PRESENILIN-ASSOCIATED RHOMBOID-LIKE PROTEIN, MITOCHONDRIAL"/>
    <property type="match status" value="1"/>
</dbReference>
<evidence type="ECO:0000256" key="6">
    <source>
        <dbReference type="ARBA" id="ARBA00023136"/>
    </source>
</evidence>
<evidence type="ECO:0000256" key="5">
    <source>
        <dbReference type="ARBA" id="ARBA00022989"/>
    </source>
</evidence>
<comment type="similarity">
    <text evidence="2">Belongs to the peptidase S54 family.</text>
</comment>
<dbReference type="InterPro" id="IPR050925">
    <property type="entry name" value="Rhomboid_protease_S54"/>
</dbReference>
<feature type="transmembrane region" description="Helical" evidence="8">
    <location>
        <begin position="214"/>
        <end position="232"/>
    </location>
</feature>
<evidence type="ECO:0000313" key="11">
    <source>
        <dbReference type="Proteomes" id="UP000663193"/>
    </source>
</evidence>
<dbReference type="Pfam" id="PF01694">
    <property type="entry name" value="Rhomboid"/>
    <property type="match status" value="1"/>
</dbReference>
<feature type="transmembrane region" description="Helical" evidence="8">
    <location>
        <begin position="101"/>
        <end position="119"/>
    </location>
</feature>
<name>A0A7U2I0G7_PHANO</name>
<feature type="transmembrane region" description="Helical" evidence="8">
    <location>
        <begin position="284"/>
        <end position="310"/>
    </location>
</feature>
<reference evidence="11" key="1">
    <citation type="journal article" date="2021" name="BMC Genomics">
        <title>Chromosome-level genome assembly and manually-curated proteome of model necrotroph Parastagonospora nodorum Sn15 reveals a genome-wide trove of candidate effector homologs, and redundancy of virulence-related functions within an accessory chromosome.</title>
        <authorList>
            <person name="Bertazzoni S."/>
            <person name="Jones D.A.B."/>
            <person name="Phan H.T."/>
            <person name="Tan K.-C."/>
            <person name="Hane J.K."/>
        </authorList>
    </citation>
    <scope>NUCLEOTIDE SEQUENCE [LARGE SCALE GENOMIC DNA]</scope>
    <source>
        <strain evidence="11">SN15 / ATCC MYA-4574 / FGSC 10173)</strain>
    </source>
</reference>
<dbReference type="SUPFAM" id="SSF144091">
    <property type="entry name" value="Rhomboid-like"/>
    <property type="match status" value="1"/>
</dbReference>